<dbReference type="InterPro" id="IPR001433">
    <property type="entry name" value="OxRdtase_FAD/NAD-bd"/>
</dbReference>
<dbReference type="Proteomes" id="UP000593737">
    <property type="component" value="Chromosome"/>
</dbReference>
<dbReference type="Gene3D" id="2.40.30.10">
    <property type="entry name" value="Translation factors"/>
    <property type="match status" value="1"/>
</dbReference>
<dbReference type="SUPFAM" id="SSF54292">
    <property type="entry name" value="2Fe-2S ferredoxin-like"/>
    <property type="match status" value="1"/>
</dbReference>
<evidence type="ECO:0000313" key="3">
    <source>
        <dbReference type="EMBL" id="QPD06289.1"/>
    </source>
</evidence>
<dbReference type="EMBL" id="CP047423">
    <property type="protein sequence ID" value="QPD06289.1"/>
    <property type="molecule type" value="Genomic_DNA"/>
</dbReference>
<accession>A0A7S8FHW1</accession>
<dbReference type="InterPro" id="IPR017927">
    <property type="entry name" value="FAD-bd_FR_type"/>
</dbReference>
<dbReference type="InterPro" id="IPR050415">
    <property type="entry name" value="MRET"/>
</dbReference>
<dbReference type="KEGG" id="nkf:Nkreftii_004063"/>
<sequence length="341" mass="38164">MRTIHHVTFQQDKITYDAEEGQWLYDVCEAAGASVPFACKAGACGTCATQIVQGEESLGPQRAREIRTLESNGLDPKQYRLLCLADVHGTLTLGASAKTQHGAASLGLFKARVEEYRPLTLTVCEQRFAIESGEIKFSPGQYMIFHVPGLDKVIRRSYSISSHLSDRTHFEICVRAVSGGFCSNFIHRLRPGDCIQVEGPYGDFRLADGSQRDILMIATGTGIAPIKSMLLSLLGQTGSRRIRLFFGLRNVSDLFYTKWLSDLRENHLRFEPTIILSQPDPMGWRGLRGRVTDLIHEQVSADQVSNTDAYLCGGRPMIEEVKRLLINKGMQVEHIRHETFF</sequence>
<evidence type="ECO:0000259" key="1">
    <source>
        <dbReference type="PROSITE" id="PS51085"/>
    </source>
</evidence>
<dbReference type="PANTHER" id="PTHR47354:SF5">
    <property type="entry name" value="PROTEIN RFBI"/>
    <property type="match status" value="1"/>
</dbReference>
<dbReference type="PROSITE" id="PS51085">
    <property type="entry name" value="2FE2S_FER_2"/>
    <property type="match status" value="1"/>
</dbReference>
<dbReference type="InterPro" id="IPR008333">
    <property type="entry name" value="Cbr1-like_FAD-bd_dom"/>
</dbReference>
<dbReference type="PANTHER" id="PTHR47354">
    <property type="entry name" value="NADH OXIDOREDUCTASE HCR"/>
    <property type="match status" value="1"/>
</dbReference>
<dbReference type="SUPFAM" id="SSF63380">
    <property type="entry name" value="Riboflavin synthase domain-like"/>
    <property type="match status" value="1"/>
</dbReference>
<name>A0A7S8FHW1_9BACT</name>
<dbReference type="InterPro" id="IPR017938">
    <property type="entry name" value="Riboflavin_synthase-like_b-brl"/>
</dbReference>
<dbReference type="CDD" id="cd00207">
    <property type="entry name" value="fer2"/>
    <property type="match status" value="1"/>
</dbReference>
<evidence type="ECO:0000259" key="2">
    <source>
        <dbReference type="PROSITE" id="PS51384"/>
    </source>
</evidence>
<dbReference type="GO" id="GO:0016491">
    <property type="term" value="F:oxidoreductase activity"/>
    <property type="evidence" value="ECO:0007669"/>
    <property type="project" value="InterPro"/>
</dbReference>
<organism evidence="3 4">
    <name type="scientific">Candidatus Nitrospira kreftii</name>
    <dbReference type="NCBI Taxonomy" id="2652173"/>
    <lineage>
        <taxon>Bacteria</taxon>
        <taxon>Pseudomonadati</taxon>
        <taxon>Nitrospirota</taxon>
        <taxon>Nitrospiria</taxon>
        <taxon>Nitrospirales</taxon>
        <taxon>Nitrospiraceae</taxon>
        <taxon>Nitrospira</taxon>
    </lineage>
</organism>
<dbReference type="Pfam" id="PF00111">
    <property type="entry name" value="Fer2"/>
    <property type="match status" value="1"/>
</dbReference>
<dbReference type="InterPro" id="IPR036010">
    <property type="entry name" value="2Fe-2S_ferredoxin-like_sf"/>
</dbReference>
<dbReference type="PRINTS" id="PR00410">
    <property type="entry name" value="PHEHYDRXLASE"/>
</dbReference>
<dbReference type="InterPro" id="IPR001041">
    <property type="entry name" value="2Fe-2S_ferredoxin-type"/>
</dbReference>
<feature type="domain" description="2Fe-2S ferredoxin-type" evidence="1">
    <location>
        <begin position="5"/>
        <end position="103"/>
    </location>
</feature>
<dbReference type="Pfam" id="PF00175">
    <property type="entry name" value="NAD_binding_1"/>
    <property type="match status" value="1"/>
</dbReference>
<dbReference type="PROSITE" id="PS51384">
    <property type="entry name" value="FAD_FR"/>
    <property type="match status" value="1"/>
</dbReference>
<feature type="domain" description="FAD-binding FR-type" evidence="2">
    <location>
        <begin position="106"/>
        <end position="207"/>
    </location>
</feature>
<dbReference type="InterPro" id="IPR006058">
    <property type="entry name" value="2Fe2S_fd_BS"/>
</dbReference>
<gene>
    <name evidence="3" type="ORF">Nkreftii_004063</name>
</gene>
<evidence type="ECO:0008006" key="5">
    <source>
        <dbReference type="Google" id="ProtNLM"/>
    </source>
</evidence>
<dbReference type="GO" id="GO:0051537">
    <property type="term" value="F:2 iron, 2 sulfur cluster binding"/>
    <property type="evidence" value="ECO:0007669"/>
    <property type="project" value="InterPro"/>
</dbReference>
<dbReference type="Gene3D" id="3.40.50.80">
    <property type="entry name" value="Nucleotide-binding domain of ferredoxin-NADP reductase (FNR) module"/>
    <property type="match status" value="1"/>
</dbReference>
<dbReference type="PROSITE" id="PS00197">
    <property type="entry name" value="2FE2S_FER_1"/>
    <property type="match status" value="1"/>
</dbReference>
<dbReference type="SUPFAM" id="SSF52343">
    <property type="entry name" value="Ferredoxin reductase-like, C-terminal NADP-linked domain"/>
    <property type="match status" value="1"/>
</dbReference>
<protein>
    <recommendedName>
        <fullName evidence="5">Ferredoxin--NAD(+) reductase</fullName>
    </recommendedName>
</protein>
<reference evidence="3 4" key="1">
    <citation type="journal article" date="2020" name="ISME J.">
        <title>Enrichment and physiological characterization of a novel comammox Nitrospira indicates ammonium inhibition of complete nitrification.</title>
        <authorList>
            <person name="Sakoula D."/>
            <person name="Koch H."/>
            <person name="Frank J."/>
            <person name="Jetten M.S.M."/>
            <person name="van Kessel M.A.H.J."/>
            <person name="Lucker S."/>
        </authorList>
    </citation>
    <scope>NUCLEOTIDE SEQUENCE [LARGE SCALE GENOMIC DNA]</scope>
    <source>
        <strain evidence="3">Comreactor17</strain>
    </source>
</reference>
<dbReference type="Pfam" id="PF00970">
    <property type="entry name" value="FAD_binding_6"/>
    <property type="match status" value="1"/>
</dbReference>
<dbReference type="Gene3D" id="3.10.20.30">
    <property type="match status" value="1"/>
</dbReference>
<dbReference type="InterPro" id="IPR039261">
    <property type="entry name" value="FNR_nucleotide-bd"/>
</dbReference>
<dbReference type="InterPro" id="IPR012675">
    <property type="entry name" value="Beta-grasp_dom_sf"/>
</dbReference>
<dbReference type="InterPro" id="IPR001709">
    <property type="entry name" value="Flavoprot_Pyr_Nucl_cyt_Rdtase"/>
</dbReference>
<proteinExistence type="predicted"/>
<dbReference type="PRINTS" id="PR00371">
    <property type="entry name" value="FPNCR"/>
</dbReference>
<evidence type="ECO:0000313" key="4">
    <source>
        <dbReference type="Proteomes" id="UP000593737"/>
    </source>
</evidence>
<dbReference type="AlphaFoldDB" id="A0A7S8FHW1"/>